<name>A0AA88GD69_NAELO</name>
<keyword evidence="2" id="KW-0472">Membrane</keyword>
<dbReference type="InterPro" id="IPR011579">
    <property type="entry name" value="ATPase_dom"/>
</dbReference>
<dbReference type="PANTHER" id="PTHR36168:SF1">
    <property type="entry name" value="ORC1-LIKE AAA ATPASE DOMAIN-CONTAINING PROTEIN"/>
    <property type="match status" value="1"/>
</dbReference>
<dbReference type="PANTHER" id="PTHR36168">
    <property type="entry name" value="CHROMOSOME 1, WHOLE GENOME SHOTGUN SEQUENCE"/>
    <property type="match status" value="1"/>
</dbReference>
<dbReference type="InterPro" id="IPR027417">
    <property type="entry name" value="P-loop_NTPase"/>
</dbReference>
<keyword evidence="2" id="KW-1133">Transmembrane helix</keyword>
<keyword evidence="5" id="KW-1185">Reference proteome</keyword>
<dbReference type="Gene3D" id="3.40.50.300">
    <property type="entry name" value="P-loop containing nucleotide triphosphate hydrolases"/>
    <property type="match status" value="1"/>
</dbReference>
<gene>
    <name evidence="4" type="ORF">C9374_013604</name>
</gene>
<reference evidence="4 5" key="1">
    <citation type="journal article" date="2018" name="BMC Genomics">
        <title>The genome of Naegleria lovaniensis, the basis for a comparative approach to unravel pathogenicity factors of the human pathogenic amoeba N. fowleri.</title>
        <authorList>
            <person name="Liechti N."/>
            <person name="Schurch N."/>
            <person name="Bruggmann R."/>
            <person name="Wittwer M."/>
        </authorList>
    </citation>
    <scope>NUCLEOTIDE SEQUENCE [LARGE SCALE GENOMIC DNA]</scope>
    <source>
        <strain evidence="4 5">ATCC 30569</strain>
    </source>
</reference>
<dbReference type="RefSeq" id="XP_044541878.1">
    <property type="nucleotide sequence ID" value="XM_044689499.1"/>
</dbReference>
<proteinExistence type="predicted"/>
<keyword evidence="2" id="KW-0812">Transmembrane</keyword>
<evidence type="ECO:0000256" key="1">
    <source>
        <dbReference type="SAM" id="MobiDB-lite"/>
    </source>
</evidence>
<accession>A0AA88GD69</accession>
<evidence type="ECO:0000313" key="5">
    <source>
        <dbReference type="Proteomes" id="UP000816034"/>
    </source>
</evidence>
<evidence type="ECO:0000313" key="4">
    <source>
        <dbReference type="EMBL" id="KAG2372703.1"/>
    </source>
</evidence>
<feature type="domain" description="ATPase" evidence="3">
    <location>
        <begin position="200"/>
        <end position="415"/>
    </location>
</feature>
<dbReference type="Pfam" id="PF01637">
    <property type="entry name" value="ATPase_2"/>
    <property type="match status" value="1"/>
</dbReference>
<feature type="transmembrane region" description="Helical" evidence="2">
    <location>
        <begin position="154"/>
        <end position="174"/>
    </location>
</feature>
<evidence type="ECO:0000256" key="2">
    <source>
        <dbReference type="SAM" id="Phobius"/>
    </source>
</evidence>
<dbReference type="GeneID" id="68106057"/>
<protein>
    <recommendedName>
        <fullName evidence="3">ATPase domain-containing protein</fullName>
    </recommendedName>
</protein>
<feature type="region of interest" description="Disordered" evidence="1">
    <location>
        <begin position="61"/>
        <end position="107"/>
    </location>
</feature>
<dbReference type="GO" id="GO:0005524">
    <property type="term" value="F:ATP binding"/>
    <property type="evidence" value="ECO:0007669"/>
    <property type="project" value="InterPro"/>
</dbReference>
<evidence type="ECO:0000259" key="3">
    <source>
        <dbReference type="Pfam" id="PF01637"/>
    </source>
</evidence>
<dbReference type="Proteomes" id="UP000816034">
    <property type="component" value="Unassembled WGS sequence"/>
</dbReference>
<dbReference type="EMBL" id="PYSW02000069">
    <property type="protein sequence ID" value="KAG2372703.1"/>
    <property type="molecule type" value="Genomic_DNA"/>
</dbReference>
<dbReference type="SUPFAM" id="SSF52540">
    <property type="entry name" value="P-loop containing nucleoside triphosphate hydrolases"/>
    <property type="match status" value="1"/>
</dbReference>
<comment type="caution">
    <text evidence="4">The sequence shown here is derived from an EMBL/GenBank/DDBJ whole genome shotgun (WGS) entry which is preliminary data.</text>
</comment>
<feature type="compositionally biased region" description="Basic and acidic residues" evidence="1">
    <location>
        <begin position="98"/>
        <end position="107"/>
    </location>
</feature>
<feature type="compositionally biased region" description="Low complexity" evidence="1">
    <location>
        <begin position="77"/>
        <end position="93"/>
    </location>
</feature>
<sequence length="525" mass="60134">MIRNLNRSFSLFSRGKNIQYHRCATTAVADNLTPKVSLIRYLLQQPQHERRFHTCIRLGVTNGQSDRSSSPPPPNTTTPSTTSINVNTTTATNQQEKSTSRKDETEPRLSFLALDATSLKHLLSNQNIGEALKETQQKVSRWTRAFRSLMQNTWIFKLATVLLVLLVLVVEEYMKLSRVQEEFKTNVTDDDMAHFAEAIERKKEEEELLNFAVHSLNQYAMIIGESGSGKSEIVNRLVYKARKQGIPVFYSAATERQYEARLKSELGYFTLINSFFHYVKKLLNVDSSHDILSDLEKVGIEIKKKTGKRPLMVIDNAHRLNTNDEGKQFFRNLQELAKKMADSEALNCIFVITTDGDKSVCTVSEFSSRLRVYEIGEMTREEAKGFLRKKFNVTDPQEMERIFSVTGYIPKYLNQYNQLYQVDLAITEKFIHSGVDPLFNKAFQDVARHILQHGSIDVHDFESLTPSSEVVKECGYNCAVTEFVPNPVRKLLESNVIFRRTGRTVTFKNTAIQNYVKHTLAKLEK</sequence>
<dbReference type="AlphaFoldDB" id="A0AA88GD69"/>
<organism evidence="4 5">
    <name type="scientific">Naegleria lovaniensis</name>
    <name type="common">Amoeba</name>
    <dbReference type="NCBI Taxonomy" id="51637"/>
    <lineage>
        <taxon>Eukaryota</taxon>
        <taxon>Discoba</taxon>
        <taxon>Heterolobosea</taxon>
        <taxon>Tetramitia</taxon>
        <taxon>Eutetramitia</taxon>
        <taxon>Vahlkampfiidae</taxon>
        <taxon>Naegleria</taxon>
    </lineage>
</organism>